<feature type="compositionally biased region" description="Low complexity" evidence="3">
    <location>
        <begin position="290"/>
        <end position="300"/>
    </location>
</feature>
<dbReference type="Gene3D" id="3.50.50.60">
    <property type="entry name" value="FAD/NAD(P)-binding domain"/>
    <property type="match status" value="2"/>
</dbReference>
<dbReference type="InterPro" id="IPR036188">
    <property type="entry name" value="FAD/NAD-bd_sf"/>
</dbReference>
<keyword evidence="1" id="KW-0560">Oxidoreductase</keyword>
<dbReference type="VEuPathDB" id="CryptoDB:Cvel_94"/>
<protein>
    <recommendedName>
        <fullName evidence="4">FAD-binding domain-containing protein</fullName>
    </recommendedName>
</protein>
<reference evidence="5" key="1">
    <citation type="submission" date="2014-11" db="EMBL/GenBank/DDBJ databases">
        <authorList>
            <person name="Otto D Thomas"/>
            <person name="Naeem Raeece"/>
        </authorList>
    </citation>
    <scope>NUCLEOTIDE SEQUENCE</scope>
</reference>
<dbReference type="PRINTS" id="PR00420">
    <property type="entry name" value="RNGMNOXGNASE"/>
</dbReference>
<dbReference type="PhylomeDB" id="A0A0G4ID70"/>
<feature type="domain" description="FAD-binding" evidence="4">
    <location>
        <begin position="2"/>
        <end position="171"/>
    </location>
</feature>
<name>A0A0G4ID70_9ALVE</name>
<dbReference type="AlphaFoldDB" id="A0A0G4ID70"/>
<dbReference type="SUPFAM" id="SSF51905">
    <property type="entry name" value="FAD/NAD(P)-binding domain"/>
    <property type="match status" value="1"/>
</dbReference>
<dbReference type="InterPro" id="IPR002938">
    <property type="entry name" value="FAD-bd"/>
</dbReference>
<sequence length="518" mass="55972">MKVCIVGGGIAGLSTARALLRLGTARGVNFDVTVLERSQTFFPKAGAGFVLGLNGMAVLRDLGLLTEARAVSQPLKSLCHVLPNSKTLGTTSWGEHFSNKYGLEPRGVLRGDLVDVLSKSLPPGTVQHGKGVRRVRDGVLEARVETDDGKEEGFDVVIGCDGIRSIVRRALYPDGTKPHFTELEYWCGVSSLSALSGEGCEFGSAPFPPPSLPQLKLAREGILEVMTPGQQAMMFGAGSREHPVVVWQVVRPGEEKKTGWNDDPGEVREFLGSIGVDSTSSPSSLPPSPSASASSQPAASRKSEGAAWPDELRFVASRSARYFHLGVFALNLKHCPNKGHQHSHNEEEDRGEPWGKGRLVLCGDSAHALPPTASQGANMAMESAYVLAKKLSEYAQKENHRRKEPVHPSATSATTTSASSSSSSPPSSPSSSSSTPSRAVYEEGLDLTSVFAEYETSRVERLAGIRSLSEVNKTWYLSQGFILDPLKRYYAQWLHRREPRGFILQYEREFVSGCPAPI</sequence>
<feature type="region of interest" description="Disordered" evidence="3">
    <location>
        <begin position="273"/>
        <end position="306"/>
    </location>
</feature>
<feature type="compositionally biased region" description="Basic and acidic residues" evidence="3">
    <location>
        <begin position="343"/>
        <end position="355"/>
    </location>
</feature>
<proteinExistence type="predicted"/>
<evidence type="ECO:0000313" key="5">
    <source>
        <dbReference type="EMBL" id="CEM55083.1"/>
    </source>
</evidence>
<keyword evidence="2" id="KW-0503">Monooxygenase</keyword>
<evidence type="ECO:0000256" key="1">
    <source>
        <dbReference type="ARBA" id="ARBA00023002"/>
    </source>
</evidence>
<dbReference type="GO" id="GO:0004497">
    <property type="term" value="F:monooxygenase activity"/>
    <property type="evidence" value="ECO:0007669"/>
    <property type="project" value="UniProtKB-KW"/>
</dbReference>
<dbReference type="Pfam" id="PF01494">
    <property type="entry name" value="FAD_binding_3"/>
    <property type="match status" value="2"/>
</dbReference>
<dbReference type="GO" id="GO:0071949">
    <property type="term" value="F:FAD binding"/>
    <property type="evidence" value="ECO:0007669"/>
    <property type="project" value="InterPro"/>
</dbReference>
<evidence type="ECO:0000256" key="3">
    <source>
        <dbReference type="SAM" id="MobiDB-lite"/>
    </source>
</evidence>
<feature type="region of interest" description="Disordered" evidence="3">
    <location>
        <begin position="396"/>
        <end position="439"/>
    </location>
</feature>
<feature type="domain" description="FAD-binding" evidence="4">
    <location>
        <begin position="351"/>
        <end position="396"/>
    </location>
</feature>
<feature type="region of interest" description="Disordered" evidence="3">
    <location>
        <begin position="338"/>
        <end position="357"/>
    </location>
</feature>
<evidence type="ECO:0000259" key="4">
    <source>
        <dbReference type="Pfam" id="PF01494"/>
    </source>
</evidence>
<organism evidence="5">
    <name type="scientific">Chromera velia CCMP2878</name>
    <dbReference type="NCBI Taxonomy" id="1169474"/>
    <lineage>
        <taxon>Eukaryota</taxon>
        <taxon>Sar</taxon>
        <taxon>Alveolata</taxon>
        <taxon>Colpodellida</taxon>
        <taxon>Chromeraceae</taxon>
        <taxon>Chromera</taxon>
    </lineage>
</organism>
<dbReference type="InterPro" id="IPR050493">
    <property type="entry name" value="FAD-dep_Monooxygenase_BioMet"/>
</dbReference>
<dbReference type="EMBL" id="CDMZ01005843">
    <property type="protein sequence ID" value="CEM55083.1"/>
    <property type="molecule type" value="Genomic_DNA"/>
</dbReference>
<dbReference type="PANTHER" id="PTHR13789:SF309">
    <property type="entry name" value="PUTATIVE (AFU_ORTHOLOGUE AFUA_6G14510)-RELATED"/>
    <property type="match status" value="1"/>
</dbReference>
<feature type="compositionally biased region" description="Low complexity" evidence="3">
    <location>
        <begin position="408"/>
        <end position="437"/>
    </location>
</feature>
<dbReference type="PANTHER" id="PTHR13789">
    <property type="entry name" value="MONOOXYGENASE"/>
    <property type="match status" value="1"/>
</dbReference>
<accession>A0A0G4ID70</accession>
<evidence type="ECO:0000256" key="2">
    <source>
        <dbReference type="ARBA" id="ARBA00023033"/>
    </source>
</evidence>
<gene>
    <name evidence="5" type="ORF">Cvel_94</name>
</gene>